<dbReference type="InterPro" id="IPR051677">
    <property type="entry name" value="AfsR-DnrI-RedD_regulator"/>
</dbReference>
<reference evidence="8 9" key="1">
    <citation type="submission" date="2022-04" db="EMBL/GenBank/DDBJ databases">
        <title>Genome draft of Actinomadura sp. ATCC 31491.</title>
        <authorList>
            <person name="Shi X."/>
            <person name="Du Y."/>
        </authorList>
    </citation>
    <scope>NUCLEOTIDE SEQUENCE [LARGE SCALE GENOMIC DNA]</scope>
    <source>
        <strain evidence="8 9">ATCC 31491</strain>
    </source>
</reference>
<keyword evidence="3 5" id="KW-0238">DNA-binding</keyword>
<dbReference type="PANTHER" id="PTHR35807">
    <property type="entry name" value="TRANSCRIPTIONAL REGULATOR REDD-RELATED"/>
    <property type="match status" value="1"/>
</dbReference>
<proteinExistence type="inferred from homology"/>
<dbReference type="InterPro" id="IPR016032">
    <property type="entry name" value="Sig_transdc_resp-reg_C-effctor"/>
</dbReference>
<dbReference type="SMART" id="SM00862">
    <property type="entry name" value="Trans_reg_C"/>
    <property type="match status" value="1"/>
</dbReference>
<dbReference type="SUPFAM" id="SSF52540">
    <property type="entry name" value="P-loop containing nucleoside triphosphate hydrolases"/>
    <property type="match status" value="1"/>
</dbReference>
<feature type="compositionally biased region" description="Low complexity" evidence="6">
    <location>
        <begin position="320"/>
        <end position="338"/>
    </location>
</feature>
<protein>
    <submittedName>
        <fullName evidence="8">AAA family ATPase</fullName>
    </submittedName>
</protein>
<dbReference type="InterPro" id="IPR011990">
    <property type="entry name" value="TPR-like_helical_dom_sf"/>
</dbReference>
<name>A0ABT0G7Q0_9ACTN</name>
<dbReference type="Gene3D" id="1.25.40.10">
    <property type="entry name" value="Tetratricopeptide repeat domain"/>
    <property type="match status" value="2"/>
</dbReference>
<dbReference type="Gene3D" id="1.10.10.10">
    <property type="entry name" value="Winged helix-like DNA-binding domain superfamily/Winged helix DNA-binding domain"/>
    <property type="match status" value="1"/>
</dbReference>
<sequence length="1078" mass="112350">MREGIVIHLLGPVTADAGDAAPLDLGPARQRATLAVLACAAARPVPMDRIVAGIWGLDAPRTAEQSVYTYIAGLRRVFEPGRGRREPSRILAGTPAGYVLDVPPAQVDALAFAGQVAEAREAAADGAHPRALRLLDLALARWRGTALSGLPGPFAEAERARLTDLRLAALERRAESLLELGRHAEAADELRDLVRRHPLRERARELLMTALFRSGRRAEALEVYEEGRVVLAEALGLSPGEGLRRCQAMILRADALAAGDDAPTAPAPLASPHRPSPHAPSRPTGASADGPDAPSEPGGTSTARDGTAAAGHPAPPPHSPSRTGDTPTAGDDAAAAGHPAPPLLPPGHGPSRTGGVSTAGGGAEAGSGSRAGAEPGSVGVAGAGSRAQAVARGEGVGVGPRQLPRPLAGFVGRGREVGRLRARLAPADGSPPGPLVVVTGPPGVGKSALAAHVAHLVARRFPGGQLYVNCRGATPDLPALTASDLLGRFLRGLSVPPEAVPADLDEAAAAWRSRLHGRPVLAVLDDAADLAQIRPLLGVPFGSVLLVTSRESMAWGEDAFQVELGRLSGEEAAAMLAGLAGAPRIAADVAETGRLVRLCDGLPLALRIAGARLAARPGWSVAALADRLSDERRRLNELSAGDLAVRSSLASGHAALARGTRPVDRLAARALALLGALHVPDVTAAAAAALLGVPVAEAEQALERLVDAHLLDGSGSGRYQPHDLVRLFAAELRPEGVDEALVRVLSYYAASTRHASEIVDPHRVQPAAPVAAEPHPLAGAAAARAWLDEEEAVLLAAARQALASPDPALARLGVNLTFGLHWSLSRTHGITEMRLLNTLALQVCERLGDEPNAMLAHGHVASALSSLTRTDEAVAHFQAQQALARRLGAAFTEMSSSGNIANALIIGERFEEALPWARRQLEVATRIGSRVGVRYALSMIGKAHLGAGRPELAREPLSRAVADAVAVGDVLHEGQMRFSLGELLLTLNDPRGAERELVRSVELCAETGYRVGLLRALIDLSHTYRLLGRPRRALECVTRAEETAGGLRNSRWERRLADERAAVTEAVARADRATPQQV</sequence>
<evidence type="ECO:0000259" key="7">
    <source>
        <dbReference type="PROSITE" id="PS51755"/>
    </source>
</evidence>
<dbReference type="InterPro" id="IPR036388">
    <property type="entry name" value="WH-like_DNA-bd_sf"/>
</dbReference>
<evidence type="ECO:0000313" key="8">
    <source>
        <dbReference type="EMBL" id="MCK2220544.1"/>
    </source>
</evidence>
<evidence type="ECO:0000313" key="9">
    <source>
        <dbReference type="Proteomes" id="UP001317259"/>
    </source>
</evidence>
<dbReference type="InterPro" id="IPR005158">
    <property type="entry name" value="BTAD"/>
</dbReference>
<feature type="compositionally biased region" description="Pro residues" evidence="6">
    <location>
        <begin position="339"/>
        <end position="348"/>
    </location>
</feature>
<dbReference type="PROSITE" id="PS51755">
    <property type="entry name" value="OMPR_PHOB"/>
    <property type="match status" value="1"/>
</dbReference>
<feature type="compositionally biased region" description="Low complexity" evidence="6">
    <location>
        <begin position="366"/>
        <end position="381"/>
    </location>
</feature>
<organism evidence="8 9">
    <name type="scientific">Actinomadura luzonensis</name>
    <dbReference type="NCBI Taxonomy" id="2805427"/>
    <lineage>
        <taxon>Bacteria</taxon>
        <taxon>Bacillati</taxon>
        <taxon>Actinomycetota</taxon>
        <taxon>Actinomycetes</taxon>
        <taxon>Streptosporangiales</taxon>
        <taxon>Thermomonosporaceae</taxon>
        <taxon>Actinomadura</taxon>
    </lineage>
</organism>
<dbReference type="SUPFAM" id="SSF46894">
    <property type="entry name" value="C-terminal effector domain of the bipartite response regulators"/>
    <property type="match status" value="1"/>
</dbReference>
<dbReference type="Proteomes" id="UP001317259">
    <property type="component" value="Unassembled WGS sequence"/>
</dbReference>
<dbReference type="Gene3D" id="3.40.50.300">
    <property type="entry name" value="P-loop containing nucleotide triphosphate hydrolases"/>
    <property type="match status" value="1"/>
</dbReference>
<comment type="caution">
    <text evidence="8">The sequence shown here is derived from an EMBL/GenBank/DDBJ whole genome shotgun (WGS) entry which is preliminary data.</text>
</comment>
<accession>A0ABT0G7Q0</accession>
<dbReference type="SMART" id="SM01043">
    <property type="entry name" value="BTAD"/>
    <property type="match status" value="1"/>
</dbReference>
<feature type="compositionally biased region" description="Low complexity" evidence="6">
    <location>
        <begin position="261"/>
        <end position="283"/>
    </location>
</feature>
<dbReference type="SMART" id="SM00382">
    <property type="entry name" value="AAA"/>
    <property type="match status" value="1"/>
</dbReference>
<dbReference type="PANTHER" id="PTHR35807:SF1">
    <property type="entry name" value="TRANSCRIPTIONAL REGULATOR REDD"/>
    <property type="match status" value="1"/>
</dbReference>
<dbReference type="EMBL" id="JAKRKC020000002">
    <property type="protein sequence ID" value="MCK2220544.1"/>
    <property type="molecule type" value="Genomic_DNA"/>
</dbReference>
<feature type="DNA-binding region" description="OmpR/PhoB-type" evidence="5">
    <location>
        <begin position="1"/>
        <end position="102"/>
    </location>
</feature>
<keyword evidence="4" id="KW-0804">Transcription</keyword>
<evidence type="ECO:0000256" key="3">
    <source>
        <dbReference type="ARBA" id="ARBA00023125"/>
    </source>
</evidence>
<feature type="domain" description="OmpR/PhoB-type" evidence="7">
    <location>
        <begin position="1"/>
        <end position="102"/>
    </location>
</feature>
<gene>
    <name evidence="8" type="ORF">MF672_043095</name>
</gene>
<evidence type="ECO:0000256" key="5">
    <source>
        <dbReference type="PROSITE-ProRule" id="PRU01091"/>
    </source>
</evidence>
<dbReference type="InterPro" id="IPR027417">
    <property type="entry name" value="P-loop_NTPase"/>
</dbReference>
<dbReference type="PRINTS" id="PR00364">
    <property type="entry name" value="DISEASERSIST"/>
</dbReference>
<dbReference type="InterPro" id="IPR003593">
    <property type="entry name" value="AAA+_ATPase"/>
</dbReference>
<keyword evidence="9" id="KW-1185">Reference proteome</keyword>
<evidence type="ECO:0000256" key="1">
    <source>
        <dbReference type="ARBA" id="ARBA00005820"/>
    </source>
</evidence>
<dbReference type="RefSeq" id="WP_242377240.1">
    <property type="nucleotide sequence ID" value="NZ_JAKRKC020000002.1"/>
</dbReference>
<comment type="similarity">
    <text evidence="1">Belongs to the AfsR/DnrI/RedD regulatory family.</text>
</comment>
<evidence type="ECO:0000256" key="4">
    <source>
        <dbReference type="ARBA" id="ARBA00023163"/>
    </source>
</evidence>
<dbReference type="Pfam" id="PF13191">
    <property type="entry name" value="AAA_16"/>
    <property type="match status" value="1"/>
</dbReference>
<evidence type="ECO:0000256" key="2">
    <source>
        <dbReference type="ARBA" id="ARBA00023015"/>
    </source>
</evidence>
<dbReference type="Pfam" id="PF03704">
    <property type="entry name" value="BTAD"/>
    <property type="match status" value="1"/>
</dbReference>
<evidence type="ECO:0000256" key="6">
    <source>
        <dbReference type="SAM" id="MobiDB-lite"/>
    </source>
</evidence>
<dbReference type="InterPro" id="IPR041664">
    <property type="entry name" value="AAA_16"/>
</dbReference>
<dbReference type="SUPFAM" id="SSF48452">
    <property type="entry name" value="TPR-like"/>
    <property type="match status" value="3"/>
</dbReference>
<feature type="region of interest" description="Disordered" evidence="6">
    <location>
        <begin position="261"/>
        <end position="381"/>
    </location>
</feature>
<dbReference type="CDD" id="cd15831">
    <property type="entry name" value="BTAD"/>
    <property type="match status" value="1"/>
</dbReference>
<dbReference type="InterPro" id="IPR001867">
    <property type="entry name" value="OmpR/PhoB-type_DNA-bd"/>
</dbReference>
<keyword evidence="2" id="KW-0805">Transcription regulation</keyword>